<accession>A0A498KS15</accession>
<organism evidence="9 10">
    <name type="scientific">Malus domestica</name>
    <name type="common">Apple</name>
    <name type="synonym">Pyrus malus</name>
    <dbReference type="NCBI Taxonomy" id="3750"/>
    <lineage>
        <taxon>Eukaryota</taxon>
        <taxon>Viridiplantae</taxon>
        <taxon>Streptophyta</taxon>
        <taxon>Embryophyta</taxon>
        <taxon>Tracheophyta</taxon>
        <taxon>Spermatophyta</taxon>
        <taxon>Magnoliopsida</taxon>
        <taxon>eudicotyledons</taxon>
        <taxon>Gunneridae</taxon>
        <taxon>Pentapetalae</taxon>
        <taxon>rosids</taxon>
        <taxon>fabids</taxon>
        <taxon>Rosales</taxon>
        <taxon>Rosaceae</taxon>
        <taxon>Amygdaloideae</taxon>
        <taxon>Maleae</taxon>
        <taxon>Malus</taxon>
    </lineage>
</organism>
<dbReference type="SUPFAM" id="SSF47459">
    <property type="entry name" value="HLH, helix-loop-helix DNA-binding domain"/>
    <property type="match status" value="1"/>
</dbReference>
<evidence type="ECO:0000256" key="3">
    <source>
        <dbReference type="ARBA" id="ARBA00023125"/>
    </source>
</evidence>
<evidence type="ECO:0000259" key="8">
    <source>
        <dbReference type="PROSITE" id="PS50888"/>
    </source>
</evidence>
<keyword evidence="5" id="KW-0539">Nucleus</keyword>
<dbReference type="GO" id="GO:0000977">
    <property type="term" value="F:RNA polymerase II transcription regulatory region sequence-specific DNA binding"/>
    <property type="evidence" value="ECO:0007669"/>
    <property type="project" value="TreeGrafter"/>
</dbReference>
<evidence type="ECO:0000313" key="10">
    <source>
        <dbReference type="Proteomes" id="UP000290289"/>
    </source>
</evidence>
<protein>
    <recommendedName>
        <fullName evidence="8">BHLH domain-containing protein</fullName>
    </recommendedName>
</protein>
<proteinExistence type="predicted"/>
<evidence type="ECO:0000256" key="2">
    <source>
        <dbReference type="ARBA" id="ARBA00023015"/>
    </source>
</evidence>
<comment type="caution">
    <text evidence="9">The sequence shown here is derived from an EMBL/GenBank/DDBJ whole genome shotgun (WGS) entry which is preliminary data.</text>
</comment>
<name>A0A498KS15_MALDO</name>
<dbReference type="GO" id="GO:0000981">
    <property type="term" value="F:DNA-binding transcription factor activity, RNA polymerase II-specific"/>
    <property type="evidence" value="ECO:0007669"/>
    <property type="project" value="TreeGrafter"/>
</dbReference>
<keyword evidence="3" id="KW-0238">DNA-binding</keyword>
<evidence type="ECO:0000256" key="6">
    <source>
        <dbReference type="SAM" id="Coils"/>
    </source>
</evidence>
<feature type="coiled-coil region" evidence="6">
    <location>
        <begin position="128"/>
        <end position="162"/>
    </location>
</feature>
<dbReference type="CDD" id="cd18914">
    <property type="entry name" value="bHLH_AtORG2_like"/>
    <property type="match status" value="1"/>
</dbReference>
<feature type="region of interest" description="Disordered" evidence="7">
    <location>
        <begin position="43"/>
        <end position="93"/>
    </location>
</feature>
<dbReference type="EMBL" id="RDQH01000327">
    <property type="protein sequence ID" value="RXI08485.1"/>
    <property type="molecule type" value="Genomic_DNA"/>
</dbReference>
<dbReference type="Gene3D" id="4.10.280.10">
    <property type="entry name" value="Helix-loop-helix DNA-binding domain"/>
    <property type="match status" value="1"/>
</dbReference>
<feature type="domain" description="BHLH" evidence="8">
    <location>
        <begin position="86"/>
        <end position="138"/>
    </location>
</feature>
<dbReference type="PANTHER" id="PTHR13935:SF106">
    <property type="entry name" value="ACHAETE-SCUTE COMPLEX PROTEIN T5-RELATED"/>
    <property type="match status" value="1"/>
</dbReference>
<dbReference type="PROSITE" id="PS50888">
    <property type="entry name" value="BHLH"/>
    <property type="match status" value="1"/>
</dbReference>
<keyword evidence="10" id="KW-1185">Reference proteome</keyword>
<feature type="compositionally biased region" description="Basic and acidic residues" evidence="7">
    <location>
        <begin position="83"/>
        <end position="93"/>
    </location>
</feature>
<dbReference type="GO" id="GO:0090575">
    <property type="term" value="C:RNA polymerase II transcription regulator complex"/>
    <property type="evidence" value="ECO:0007669"/>
    <property type="project" value="TreeGrafter"/>
</dbReference>
<gene>
    <name evidence="9" type="ORF">DVH24_022629</name>
</gene>
<keyword evidence="2" id="KW-0805">Transcription regulation</keyword>
<evidence type="ECO:0000313" key="9">
    <source>
        <dbReference type="EMBL" id="RXI08485.1"/>
    </source>
</evidence>
<dbReference type="InterPro" id="IPR036638">
    <property type="entry name" value="HLH_DNA-bd_sf"/>
</dbReference>
<feature type="compositionally biased region" description="Low complexity" evidence="7">
    <location>
        <begin position="52"/>
        <end position="81"/>
    </location>
</feature>
<dbReference type="GO" id="GO:0046983">
    <property type="term" value="F:protein dimerization activity"/>
    <property type="evidence" value="ECO:0007669"/>
    <property type="project" value="InterPro"/>
</dbReference>
<evidence type="ECO:0000256" key="7">
    <source>
        <dbReference type="SAM" id="MobiDB-lite"/>
    </source>
</evidence>
<dbReference type="PANTHER" id="PTHR13935">
    <property type="entry name" value="ACHAETE-SCUTE TRANSCRIPTION FACTOR-RELATED"/>
    <property type="match status" value="1"/>
</dbReference>
<keyword evidence="6" id="KW-0175">Coiled coil</keyword>
<evidence type="ECO:0000256" key="4">
    <source>
        <dbReference type="ARBA" id="ARBA00023163"/>
    </source>
</evidence>
<dbReference type="AlphaFoldDB" id="A0A498KS15"/>
<keyword evidence="4" id="KW-0804">Transcription</keyword>
<dbReference type="InterPro" id="IPR011598">
    <property type="entry name" value="bHLH_dom"/>
</dbReference>
<evidence type="ECO:0000256" key="5">
    <source>
        <dbReference type="ARBA" id="ARBA00023242"/>
    </source>
</evidence>
<dbReference type="Proteomes" id="UP000290289">
    <property type="component" value="Chromosome 1"/>
</dbReference>
<dbReference type="InterPro" id="IPR015660">
    <property type="entry name" value="MASH1/Ascl1a-like"/>
</dbReference>
<sequence length="263" mass="29921">MFPNAYHRGQSKDLVFQTSTINYPHREDMMRVQDLMRCHEVFPEGKNPSRNKMMGKGKQQQQQQHRMILSPNSNNNGANPSDGKTERKIVRRDNERQRRQLMAALNASLRSLLPYELIKGKRSITEHMNEAVNYINHMKAKIEELNAKKEKINKKLYECDSQDFGLRNESSGHNFLKYSIMVRPTCLGGVEVLVSSSCGEEEGLLLSGVLKVLLAKGLSVVECASTRVNESLFHTIQCEVVNDLACLDLSELQLKLNNHYNSG</sequence>
<dbReference type="Pfam" id="PF00010">
    <property type="entry name" value="HLH"/>
    <property type="match status" value="1"/>
</dbReference>
<evidence type="ECO:0000256" key="1">
    <source>
        <dbReference type="ARBA" id="ARBA00004123"/>
    </source>
</evidence>
<reference evidence="9 10" key="1">
    <citation type="submission" date="2018-10" db="EMBL/GenBank/DDBJ databases">
        <title>A high-quality apple genome assembly.</title>
        <authorList>
            <person name="Hu J."/>
        </authorList>
    </citation>
    <scope>NUCLEOTIDE SEQUENCE [LARGE SCALE GENOMIC DNA]</scope>
    <source>
        <strain evidence="10">cv. HFTH1</strain>
        <tissue evidence="9">Young leaf</tissue>
    </source>
</reference>
<comment type="subcellular location">
    <subcellularLocation>
        <location evidence="1">Nucleus</location>
    </subcellularLocation>
</comment>